<keyword evidence="2" id="KW-1185">Reference proteome</keyword>
<name>A0A1G7D240_9FLAO</name>
<protein>
    <recommendedName>
        <fullName evidence="3">Lipoprotein</fullName>
    </recommendedName>
</protein>
<dbReference type="AlphaFoldDB" id="A0A1G7D240"/>
<evidence type="ECO:0008006" key="3">
    <source>
        <dbReference type="Google" id="ProtNLM"/>
    </source>
</evidence>
<dbReference type="PROSITE" id="PS51257">
    <property type="entry name" value="PROKAR_LIPOPROTEIN"/>
    <property type="match status" value="1"/>
</dbReference>
<dbReference type="Proteomes" id="UP000199109">
    <property type="component" value="Unassembled WGS sequence"/>
</dbReference>
<organism evidence="1 2">
    <name type="scientific">Pricia antarctica</name>
    <dbReference type="NCBI Taxonomy" id="641691"/>
    <lineage>
        <taxon>Bacteria</taxon>
        <taxon>Pseudomonadati</taxon>
        <taxon>Bacteroidota</taxon>
        <taxon>Flavobacteriia</taxon>
        <taxon>Flavobacteriales</taxon>
        <taxon>Flavobacteriaceae</taxon>
        <taxon>Pricia</taxon>
    </lineage>
</organism>
<accession>A0A1G7D240</accession>
<reference evidence="1 2" key="1">
    <citation type="submission" date="2016-10" db="EMBL/GenBank/DDBJ databases">
        <authorList>
            <person name="de Groot N.N."/>
        </authorList>
    </citation>
    <scope>NUCLEOTIDE SEQUENCE [LARGE SCALE GENOMIC DNA]</scope>
    <source>
        <strain evidence="1 2">DSM 23421</strain>
    </source>
</reference>
<dbReference type="RefSeq" id="WP_091868501.1">
    <property type="nucleotide sequence ID" value="NZ_FNAO01000005.1"/>
</dbReference>
<dbReference type="STRING" id="641691.SAMN05421636_105141"/>
<proteinExistence type="predicted"/>
<evidence type="ECO:0000313" key="1">
    <source>
        <dbReference type="EMBL" id="SDE45662.1"/>
    </source>
</evidence>
<gene>
    <name evidence="1" type="ORF">SAMN05421636_105141</name>
</gene>
<sequence length="162" mass="18343">MKRTAILLSVFSLIIISCKEIKKENPTEAETTVKMVEHDSHTRATQEPDDTWENDMVLNNGIKWQANKETTDGVRAMLSLINGTKASTIDDYKELGDKLNDVKNTVVEECTMKGPSHDNLHIWLYPLIKKIELLQNAETTKEGAETLASIIDNLNAYNTYFK</sequence>
<evidence type="ECO:0000313" key="2">
    <source>
        <dbReference type="Proteomes" id="UP000199109"/>
    </source>
</evidence>
<dbReference type="EMBL" id="FNAO01000005">
    <property type="protein sequence ID" value="SDE45662.1"/>
    <property type="molecule type" value="Genomic_DNA"/>
</dbReference>
<dbReference type="OrthoDB" id="1440611at2"/>